<evidence type="ECO:0000313" key="1">
    <source>
        <dbReference type="EMBL" id="KAF6743762.1"/>
    </source>
</evidence>
<name>A0A8H6LWZ5_9AGAR</name>
<feature type="non-terminal residue" evidence="1">
    <location>
        <position position="1"/>
    </location>
</feature>
<reference evidence="1 2" key="1">
    <citation type="submission" date="2020-07" db="EMBL/GenBank/DDBJ databases">
        <title>Comparative genomics of pyrophilous fungi reveals a link between fire events and developmental genes.</title>
        <authorList>
            <consortium name="DOE Joint Genome Institute"/>
            <person name="Steindorff A.S."/>
            <person name="Carver A."/>
            <person name="Calhoun S."/>
            <person name="Stillman K."/>
            <person name="Liu H."/>
            <person name="Lipzen A."/>
            <person name="Pangilinan J."/>
            <person name="Labutti K."/>
            <person name="Bruns T.D."/>
            <person name="Grigoriev I.V."/>
        </authorList>
    </citation>
    <scope>NUCLEOTIDE SEQUENCE [LARGE SCALE GENOMIC DNA]</scope>
    <source>
        <strain evidence="1 2">CBS 144469</strain>
    </source>
</reference>
<proteinExistence type="predicted"/>
<comment type="caution">
    <text evidence="1">The sequence shown here is derived from an EMBL/GenBank/DDBJ whole genome shotgun (WGS) entry which is preliminary data.</text>
</comment>
<protein>
    <submittedName>
        <fullName evidence="1">Uncharacterized protein</fullName>
    </submittedName>
</protein>
<sequence>MPHAMTPAHISAWTQETLGQTAHVEDCIEMRLQRQRARVADLHNSFLRARTAMDGGLGVGGGGLVERIRIILNKP</sequence>
<organism evidence="1 2">
    <name type="scientific">Ephemerocybe angulata</name>
    <dbReference type="NCBI Taxonomy" id="980116"/>
    <lineage>
        <taxon>Eukaryota</taxon>
        <taxon>Fungi</taxon>
        <taxon>Dikarya</taxon>
        <taxon>Basidiomycota</taxon>
        <taxon>Agaricomycotina</taxon>
        <taxon>Agaricomycetes</taxon>
        <taxon>Agaricomycetidae</taxon>
        <taxon>Agaricales</taxon>
        <taxon>Agaricineae</taxon>
        <taxon>Psathyrellaceae</taxon>
        <taxon>Ephemerocybe</taxon>
    </lineage>
</organism>
<keyword evidence="2" id="KW-1185">Reference proteome</keyword>
<gene>
    <name evidence="1" type="ORF">DFP72DRAFT_1052633</name>
</gene>
<evidence type="ECO:0000313" key="2">
    <source>
        <dbReference type="Proteomes" id="UP000521943"/>
    </source>
</evidence>
<dbReference type="Proteomes" id="UP000521943">
    <property type="component" value="Unassembled WGS sequence"/>
</dbReference>
<dbReference type="AlphaFoldDB" id="A0A8H6LWZ5"/>
<accession>A0A8H6LWZ5</accession>
<dbReference type="EMBL" id="JACGCI010000136">
    <property type="protein sequence ID" value="KAF6743762.1"/>
    <property type="molecule type" value="Genomic_DNA"/>
</dbReference>